<dbReference type="Gene3D" id="1.10.238.10">
    <property type="entry name" value="EF-hand"/>
    <property type="match status" value="2"/>
</dbReference>
<feature type="domain" description="EF-hand" evidence="3">
    <location>
        <begin position="144"/>
        <end position="179"/>
    </location>
</feature>
<keyword evidence="2" id="KW-0106">Calcium</keyword>
<gene>
    <name evidence="4" type="ORF">GOP47_0015652</name>
</gene>
<dbReference type="PROSITE" id="PS00018">
    <property type="entry name" value="EF_HAND_1"/>
    <property type="match status" value="2"/>
</dbReference>
<dbReference type="CDD" id="cd00051">
    <property type="entry name" value="EFh"/>
    <property type="match status" value="2"/>
</dbReference>
<organism evidence="4 5">
    <name type="scientific">Adiantum capillus-veneris</name>
    <name type="common">Maidenhair fern</name>
    <dbReference type="NCBI Taxonomy" id="13818"/>
    <lineage>
        <taxon>Eukaryota</taxon>
        <taxon>Viridiplantae</taxon>
        <taxon>Streptophyta</taxon>
        <taxon>Embryophyta</taxon>
        <taxon>Tracheophyta</taxon>
        <taxon>Polypodiopsida</taxon>
        <taxon>Polypodiidae</taxon>
        <taxon>Polypodiales</taxon>
        <taxon>Pteridineae</taxon>
        <taxon>Pteridaceae</taxon>
        <taxon>Vittarioideae</taxon>
        <taxon>Adiantum</taxon>
    </lineage>
</organism>
<dbReference type="EMBL" id="JABFUD020000015">
    <property type="protein sequence ID" value="KAI5069351.1"/>
    <property type="molecule type" value="Genomic_DNA"/>
</dbReference>
<dbReference type="Proteomes" id="UP000886520">
    <property type="component" value="Chromosome 15"/>
</dbReference>
<comment type="caution">
    <text evidence="4">The sequence shown here is derived from an EMBL/GenBank/DDBJ whole genome shotgun (WGS) entry which is preliminary data.</text>
</comment>
<protein>
    <recommendedName>
        <fullName evidence="3">EF-hand domain-containing protein</fullName>
    </recommendedName>
</protein>
<sequence>MMKMVSRSVKQPKLNTPSSIEARMVNAMRERGAAGKSPIKAFNSIIMKFPKIDACFEKVRVTFRKFDKDGSGTIDLEELKECFRQLRVSFTDEEVKAFHQESDMDSSKGVDFKEFIVVLALVYLLGKSNVGPSKSRIGLPELEATFDTIVDAYLFFDKDGDGYVSKAEIIAATSEFSGKRSNDQIGIKRFEEMDWDKDGLITFKEFLFAFTNWVGVKDDEEDEDE</sequence>
<evidence type="ECO:0000256" key="1">
    <source>
        <dbReference type="ARBA" id="ARBA00022737"/>
    </source>
</evidence>
<dbReference type="SUPFAM" id="SSF47473">
    <property type="entry name" value="EF-hand"/>
    <property type="match status" value="1"/>
</dbReference>
<evidence type="ECO:0000313" key="4">
    <source>
        <dbReference type="EMBL" id="KAI5069351.1"/>
    </source>
</evidence>
<feature type="domain" description="EF-hand" evidence="3">
    <location>
        <begin position="54"/>
        <end position="89"/>
    </location>
</feature>
<dbReference type="SMART" id="SM00054">
    <property type="entry name" value="EFh"/>
    <property type="match status" value="4"/>
</dbReference>
<dbReference type="InterPro" id="IPR018247">
    <property type="entry name" value="EF_Hand_1_Ca_BS"/>
</dbReference>
<evidence type="ECO:0000313" key="5">
    <source>
        <dbReference type="Proteomes" id="UP000886520"/>
    </source>
</evidence>
<name>A0A9D4UK42_ADICA</name>
<dbReference type="PROSITE" id="PS50222">
    <property type="entry name" value="EF_HAND_2"/>
    <property type="match status" value="4"/>
</dbReference>
<dbReference type="OrthoDB" id="26525at2759"/>
<dbReference type="InterPro" id="IPR002048">
    <property type="entry name" value="EF_hand_dom"/>
</dbReference>
<dbReference type="GO" id="GO:0005509">
    <property type="term" value="F:calcium ion binding"/>
    <property type="evidence" value="ECO:0007669"/>
    <property type="project" value="InterPro"/>
</dbReference>
<dbReference type="Pfam" id="PF13499">
    <property type="entry name" value="EF-hand_7"/>
    <property type="match status" value="2"/>
</dbReference>
<dbReference type="InterPro" id="IPR011992">
    <property type="entry name" value="EF-hand-dom_pair"/>
</dbReference>
<feature type="domain" description="EF-hand" evidence="3">
    <location>
        <begin position="90"/>
        <end position="125"/>
    </location>
</feature>
<keyword evidence="1" id="KW-0677">Repeat</keyword>
<keyword evidence="5" id="KW-1185">Reference proteome</keyword>
<evidence type="ECO:0000256" key="2">
    <source>
        <dbReference type="ARBA" id="ARBA00022837"/>
    </source>
</evidence>
<dbReference type="AlphaFoldDB" id="A0A9D4UK42"/>
<proteinExistence type="predicted"/>
<dbReference type="InterPro" id="IPR052591">
    <property type="entry name" value="CML21-like"/>
</dbReference>
<dbReference type="PANTHER" id="PTHR23064">
    <property type="entry name" value="TROPONIN"/>
    <property type="match status" value="1"/>
</dbReference>
<accession>A0A9D4UK42</accession>
<feature type="domain" description="EF-hand" evidence="3">
    <location>
        <begin position="181"/>
        <end position="216"/>
    </location>
</feature>
<reference evidence="4" key="1">
    <citation type="submission" date="2021-01" db="EMBL/GenBank/DDBJ databases">
        <title>Adiantum capillus-veneris genome.</title>
        <authorList>
            <person name="Fang Y."/>
            <person name="Liao Q."/>
        </authorList>
    </citation>
    <scope>NUCLEOTIDE SEQUENCE</scope>
    <source>
        <strain evidence="4">H3</strain>
        <tissue evidence="4">Leaf</tissue>
    </source>
</reference>
<evidence type="ECO:0000259" key="3">
    <source>
        <dbReference type="PROSITE" id="PS50222"/>
    </source>
</evidence>
<dbReference type="FunFam" id="1.10.238.10:FF:000003">
    <property type="entry name" value="Calmodulin A"/>
    <property type="match status" value="1"/>
</dbReference>